<keyword evidence="2" id="KW-1185">Reference proteome</keyword>
<protein>
    <submittedName>
        <fullName evidence="1">Uncharacterized protein</fullName>
    </submittedName>
</protein>
<comment type="caution">
    <text evidence="1">The sequence shown here is derived from an EMBL/GenBank/DDBJ whole genome shotgun (WGS) entry which is preliminary data.</text>
</comment>
<name>A0A7J6BC62_AMEME</name>
<organism evidence="1 2">
    <name type="scientific">Ameiurus melas</name>
    <name type="common">Black bullhead</name>
    <name type="synonym">Silurus melas</name>
    <dbReference type="NCBI Taxonomy" id="219545"/>
    <lineage>
        <taxon>Eukaryota</taxon>
        <taxon>Metazoa</taxon>
        <taxon>Chordata</taxon>
        <taxon>Craniata</taxon>
        <taxon>Vertebrata</taxon>
        <taxon>Euteleostomi</taxon>
        <taxon>Actinopterygii</taxon>
        <taxon>Neopterygii</taxon>
        <taxon>Teleostei</taxon>
        <taxon>Ostariophysi</taxon>
        <taxon>Siluriformes</taxon>
        <taxon>Ictaluridae</taxon>
        <taxon>Ameiurus</taxon>
    </lineage>
</organism>
<accession>A0A7J6BC62</accession>
<dbReference type="Proteomes" id="UP000593565">
    <property type="component" value="Unassembled WGS sequence"/>
</dbReference>
<reference evidence="1 2" key="1">
    <citation type="submission" date="2020-02" db="EMBL/GenBank/DDBJ databases">
        <title>A chromosome-scale genome assembly of the black bullhead catfish (Ameiurus melas).</title>
        <authorList>
            <person name="Wen M."/>
            <person name="Zham M."/>
            <person name="Cabau C."/>
            <person name="Klopp C."/>
            <person name="Donnadieu C."/>
            <person name="Roques C."/>
            <person name="Bouchez O."/>
            <person name="Lampietro C."/>
            <person name="Jouanno E."/>
            <person name="Herpin A."/>
            <person name="Louis A."/>
            <person name="Berthelot C."/>
            <person name="Parey E."/>
            <person name="Roest-Crollius H."/>
            <person name="Braasch I."/>
            <person name="Postlethwait J."/>
            <person name="Robinson-Rechavi M."/>
            <person name="Echchiki A."/>
            <person name="Begum T."/>
            <person name="Montfort J."/>
            <person name="Schartl M."/>
            <person name="Bobe J."/>
            <person name="Guiguen Y."/>
        </authorList>
    </citation>
    <scope>NUCLEOTIDE SEQUENCE [LARGE SCALE GENOMIC DNA]</scope>
    <source>
        <strain evidence="1">M_S1</strain>
        <tissue evidence="1">Blood</tissue>
    </source>
</reference>
<evidence type="ECO:0000313" key="1">
    <source>
        <dbReference type="EMBL" id="KAF4092664.1"/>
    </source>
</evidence>
<sequence>MTTEHVWSFRKGEWEKVQRKVTVCAGVPLSLVCISGLVSCACSADNQCLSSAGSVQQEQGPGLANITP</sequence>
<gene>
    <name evidence="1" type="ORF">AMELA_G00023650</name>
</gene>
<dbReference type="AlphaFoldDB" id="A0A7J6BC62"/>
<dbReference type="EMBL" id="JAAGNN010000002">
    <property type="protein sequence ID" value="KAF4092664.1"/>
    <property type="molecule type" value="Genomic_DNA"/>
</dbReference>
<proteinExistence type="predicted"/>
<evidence type="ECO:0000313" key="2">
    <source>
        <dbReference type="Proteomes" id="UP000593565"/>
    </source>
</evidence>